<dbReference type="InterPro" id="IPR000524">
    <property type="entry name" value="Tscrpt_reg_HTH_GntR"/>
</dbReference>
<dbReference type="EMBL" id="BMNA01000003">
    <property type="protein sequence ID" value="GGL99571.1"/>
    <property type="molecule type" value="Genomic_DNA"/>
</dbReference>
<evidence type="ECO:0000256" key="2">
    <source>
        <dbReference type="ARBA" id="ARBA00023125"/>
    </source>
</evidence>
<evidence type="ECO:0000259" key="4">
    <source>
        <dbReference type="PROSITE" id="PS50949"/>
    </source>
</evidence>
<dbReference type="PRINTS" id="PR00035">
    <property type="entry name" value="HTHGNTR"/>
</dbReference>
<evidence type="ECO:0000313" key="5">
    <source>
        <dbReference type="EMBL" id="GGL99571.1"/>
    </source>
</evidence>
<dbReference type="GO" id="GO:0003677">
    <property type="term" value="F:DNA binding"/>
    <property type="evidence" value="ECO:0007669"/>
    <property type="project" value="UniProtKB-KW"/>
</dbReference>
<dbReference type="AlphaFoldDB" id="A0A917SVG9"/>
<dbReference type="Proteomes" id="UP000655208">
    <property type="component" value="Unassembled WGS sequence"/>
</dbReference>
<dbReference type="SMART" id="SM00345">
    <property type="entry name" value="HTH_GNTR"/>
    <property type="match status" value="1"/>
</dbReference>
<dbReference type="PANTHER" id="PTHR43537:SF5">
    <property type="entry name" value="UXU OPERON TRANSCRIPTIONAL REGULATOR"/>
    <property type="match status" value="1"/>
</dbReference>
<dbReference type="PANTHER" id="PTHR43537">
    <property type="entry name" value="TRANSCRIPTIONAL REGULATOR, GNTR FAMILY"/>
    <property type="match status" value="1"/>
</dbReference>
<dbReference type="SUPFAM" id="SSF46785">
    <property type="entry name" value="Winged helix' DNA-binding domain"/>
    <property type="match status" value="1"/>
</dbReference>
<dbReference type="InterPro" id="IPR011711">
    <property type="entry name" value="GntR_C"/>
</dbReference>
<reference evidence="5" key="1">
    <citation type="journal article" date="2014" name="Int. J. Syst. Evol. Microbiol.">
        <title>Complete genome sequence of Corynebacterium casei LMG S-19264T (=DSM 44701T), isolated from a smear-ripened cheese.</title>
        <authorList>
            <consortium name="US DOE Joint Genome Institute (JGI-PGF)"/>
            <person name="Walter F."/>
            <person name="Albersmeier A."/>
            <person name="Kalinowski J."/>
            <person name="Ruckert C."/>
        </authorList>
    </citation>
    <scope>NUCLEOTIDE SEQUENCE</scope>
    <source>
        <strain evidence="5">CGMCC 4.7308</strain>
    </source>
</reference>
<evidence type="ECO:0000256" key="3">
    <source>
        <dbReference type="ARBA" id="ARBA00023163"/>
    </source>
</evidence>
<dbReference type="CDD" id="cd07377">
    <property type="entry name" value="WHTH_GntR"/>
    <property type="match status" value="1"/>
</dbReference>
<reference evidence="5" key="2">
    <citation type="submission" date="2020-09" db="EMBL/GenBank/DDBJ databases">
        <authorList>
            <person name="Sun Q."/>
            <person name="Zhou Y."/>
        </authorList>
    </citation>
    <scope>NUCLEOTIDE SEQUENCE</scope>
    <source>
        <strain evidence="5">CGMCC 4.7308</strain>
    </source>
</reference>
<feature type="domain" description="HTH gntR-type" evidence="4">
    <location>
        <begin position="11"/>
        <end position="79"/>
    </location>
</feature>
<protein>
    <submittedName>
        <fullName evidence="5">Transcriptional regulator</fullName>
    </submittedName>
</protein>
<dbReference type="InterPro" id="IPR008920">
    <property type="entry name" value="TF_FadR/GntR_C"/>
</dbReference>
<comment type="caution">
    <text evidence="5">The sequence shown here is derived from an EMBL/GenBank/DDBJ whole genome shotgun (WGS) entry which is preliminary data.</text>
</comment>
<keyword evidence="6" id="KW-1185">Reference proteome</keyword>
<dbReference type="Pfam" id="PF07729">
    <property type="entry name" value="FCD"/>
    <property type="match status" value="1"/>
</dbReference>
<dbReference type="GO" id="GO:0003700">
    <property type="term" value="F:DNA-binding transcription factor activity"/>
    <property type="evidence" value="ECO:0007669"/>
    <property type="project" value="InterPro"/>
</dbReference>
<evidence type="ECO:0000313" key="6">
    <source>
        <dbReference type="Proteomes" id="UP000655208"/>
    </source>
</evidence>
<keyword evidence="2" id="KW-0238">DNA-binding</keyword>
<sequence length="239" mass="26303">MTAPVAGPGARRPQFDLQQEIKQLILEEGLQPGSLLPTETDLMARWGVSRSSVREALKSLQARSIVSIEHGRGTFVGQPSLDSFVDTLVFHRHMASRQDGLATAADLVDVREILETELVQRVARTADDALLADLSAIVERMADAAAAGRRFEDDDRTFHQRLYAPLRNDLVLQLLAAFWDVLDAVGPLLPSQPADLPGDAELHRRIVQRLRDRDAAGAAAAMRDHFRGTHAWIDGSVPH</sequence>
<gene>
    <name evidence="5" type="ORF">GCM10011594_19410</name>
</gene>
<accession>A0A917SVG9</accession>
<dbReference type="InterPro" id="IPR036388">
    <property type="entry name" value="WH-like_DNA-bd_sf"/>
</dbReference>
<dbReference type="SMART" id="SM00895">
    <property type="entry name" value="FCD"/>
    <property type="match status" value="1"/>
</dbReference>
<dbReference type="Gene3D" id="1.10.10.10">
    <property type="entry name" value="Winged helix-like DNA-binding domain superfamily/Winged helix DNA-binding domain"/>
    <property type="match status" value="1"/>
</dbReference>
<dbReference type="Pfam" id="PF00392">
    <property type="entry name" value="GntR"/>
    <property type="match status" value="1"/>
</dbReference>
<organism evidence="5 6">
    <name type="scientific">Nakamurella endophytica</name>
    <dbReference type="NCBI Taxonomy" id="1748367"/>
    <lineage>
        <taxon>Bacteria</taxon>
        <taxon>Bacillati</taxon>
        <taxon>Actinomycetota</taxon>
        <taxon>Actinomycetes</taxon>
        <taxon>Nakamurellales</taxon>
        <taxon>Nakamurellaceae</taxon>
        <taxon>Nakamurella</taxon>
    </lineage>
</organism>
<dbReference type="SUPFAM" id="SSF48008">
    <property type="entry name" value="GntR ligand-binding domain-like"/>
    <property type="match status" value="1"/>
</dbReference>
<proteinExistence type="predicted"/>
<dbReference type="InterPro" id="IPR036390">
    <property type="entry name" value="WH_DNA-bd_sf"/>
</dbReference>
<dbReference type="RefSeq" id="WP_229674227.1">
    <property type="nucleotide sequence ID" value="NZ_BMNA01000003.1"/>
</dbReference>
<dbReference type="Gene3D" id="1.20.120.530">
    <property type="entry name" value="GntR ligand-binding domain-like"/>
    <property type="match status" value="1"/>
</dbReference>
<keyword evidence="1" id="KW-0805">Transcription regulation</keyword>
<evidence type="ECO:0000256" key="1">
    <source>
        <dbReference type="ARBA" id="ARBA00023015"/>
    </source>
</evidence>
<keyword evidence="3" id="KW-0804">Transcription</keyword>
<dbReference type="PROSITE" id="PS50949">
    <property type="entry name" value="HTH_GNTR"/>
    <property type="match status" value="1"/>
</dbReference>
<name>A0A917SVG9_9ACTN</name>